<keyword evidence="1" id="KW-0472">Membrane</keyword>
<dbReference type="EMBL" id="JAVFHQ010000013">
    <property type="protein sequence ID" value="KAK4546890.1"/>
    <property type="molecule type" value="Genomic_DNA"/>
</dbReference>
<keyword evidence="1" id="KW-1133">Transmembrane helix</keyword>
<dbReference type="Proteomes" id="UP001324427">
    <property type="component" value="Unassembled WGS sequence"/>
</dbReference>
<feature type="transmembrane region" description="Helical" evidence="1">
    <location>
        <begin position="161"/>
        <end position="184"/>
    </location>
</feature>
<evidence type="ECO:0000256" key="1">
    <source>
        <dbReference type="SAM" id="Phobius"/>
    </source>
</evidence>
<evidence type="ECO:0000313" key="3">
    <source>
        <dbReference type="Proteomes" id="UP001324427"/>
    </source>
</evidence>
<reference evidence="2 3" key="1">
    <citation type="submission" date="2021-11" db="EMBL/GenBank/DDBJ databases">
        <title>Black yeast isolated from Biological Soil Crust.</title>
        <authorList>
            <person name="Kurbessoian T."/>
        </authorList>
    </citation>
    <scope>NUCLEOTIDE SEQUENCE [LARGE SCALE GENOMIC DNA]</scope>
    <source>
        <strain evidence="2 3">CCFEE 5522</strain>
    </source>
</reference>
<comment type="caution">
    <text evidence="2">The sequence shown here is derived from an EMBL/GenBank/DDBJ whole genome shotgun (WGS) entry which is preliminary data.</text>
</comment>
<evidence type="ECO:0000313" key="2">
    <source>
        <dbReference type="EMBL" id="KAK4546890.1"/>
    </source>
</evidence>
<accession>A0AAV9JPE3</accession>
<proteinExistence type="predicted"/>
<keyword evidence="1" id="KW-0812">Transmembrane</keyword>
<keyword evidence="3" id="KW-1185">Reference proteome</keyword>
<protein>
    <submittedName>
        <fullName evidence="2">Uncharacterized protein</fullName>
    </submittedName>
</protein>
<dbReference type="AlphaFoldDB" id="A0AAV9JPE3"/>
<sequence length="186" mass="20964">MWQITRNPTNMTRRVPTIGVAMPANAEHHQEVVSSTTDTHHDANTDQSVDAIRKVAPTQLHKPSVQIPTFDYFSSSSTLDKETKLRQKAAQKLKGRRAGEKAGRNVKEQKAKEGVGALRPTEWRFPFHANIAQQDTNSAQIVGAAYAEEDLMAVRRITYRFMVLILGLYVCAMICFAIAVRLGWWR</sequence>
<name>A0AAV9JPE3_9PEZI</name>
<organism evidence="2 3">
    <name type="scientific">Oleoguttula mirabilis</name>
    <dbReference type="NCBI Taxonomy" id="1507867"/>
    <lineage>
        <taxon>Eukaryota</taxon>
        <taxon>Fungi</taxon>
        <taxon>Dikarya</taxon>
        <taxon>Ascomycota</taxon>
        <taxon>Pezizomycotina</taxon>
        <taxon>Dothideomycetes</taxon>
        <taxon>Dothideomycetidae</taxon>
        <taxon>Mycosphaerellales</taxon>
        <taxon>Teratosphaeriaceae</taxon>
        <taxon>Oleoguttula</taxon>
    </lineage>
</organism>
<gene>
    <name evidence="2" type="ORF">LTR36_001622</name>
</gene>